<dbReference type="EMBL" id="BAAAPZ010000003">
    <property type="protein sequence ID" value="GAA2092578.1"/>
    <property type="molecule type" value="Genomic_DNA"/>
</dbReference>
<comment type="caution">
    <text evidence="2">The sequence shown here is derived from an EMBL/GenBank/DDBJ whole genome shotgun (WGS) entry which is preliminary data.</text>
</comment>
<feature type="region of interest" description="Disordered" evidence="1">
    <location>
        <begin position="20"/>
        <end position="92"/>
    </location>
</feature>
<organism evidence="2 3">
    <name type="scientific">Brevibacterium salitolerans</name>
    <dbReference type="NCBI Taxonomy" id="1403566"/>
    <lineage>
        <taxon>Bacteria</taxon>
        <taxon>Bacillati</taxon>
        <taxon>Actinomycetota</taxon>
        <taxon>Actinomycetes</taxon>
        <taxon>Micrococcales</taxon>
        <taxon>Brevibacteriaceae</taxon>
        <taxon>Brevibacterium</taxon>
    </lineage>
</organism>
<name>A0ABN2WHJ8_9MICO</name>
<dbReference type="Proteomes" id="UP001500984">
    <property type="component" value="Unassembled WGS sequence"/>
</dbReference>
<proteinExistence type="predicted"/>
<evidence type="ECO:0000313" key="3">
    <source>
        <dbReference type="Proteomes" id="UP001500984"/>
    </source>
</evidence>
<gene>
    <name evidence="2" type="ORF">GCM10009823_10400</name>
</gene>
<dbReference type="RefSeq" id="WP_344335867.1">
    <property type="nucleotide sequence ID" value="NZ_BAAAPZ010000003.1"/>
</dbReference>
<sequence>MIFHCDCGARIYGDDEMVDDHLRAHDNEDDPGASDLGGEQRTGAGQDQNHQEGAQPMNKTTHDSTAAKLKPIHPAPFGTDDDESPTHASDPCMVEHMGDTTALEAGDTKIERYLSMETTRPDWRLDPEACPSMVTTITDTRTGDEVTILSDHPGELRVIARFLPEAADELEQAQRDVAEECEIREAMTQEPTPDPFTIAWTRDGDTWGVVNEETGQLIVHSLPNPGAAIDAAHAIAALAGGDTTA</sequence>
<evidence type="ECO:0000256" key="1">
    <source>
        <dbReference type="SAM" id="MobiDB-lite"/>
    </source>
</evidence>
<accession>A0ABN2WHJ8</accession>
<reference evidence="2 3" key="1">
    <citation type="journal article" date="2019" name="Int. J. Syst. Evol. Microbiol.">
        <title>The Global Catalogue of Microorganisms (GCM) 10K type strain sequencing project: providing services to taxonomists for standard genome sequencing and annotation.</title>
        <authorList>
            <consortium name="The Broad Institute Genomics Platform"/>
            <consortium name="The Broad Institute Genome Sequencing Center for Infectious Disease"/>
            <person name="Wu L."/>
            <person name="Ma J."/>
        </authorList>
    </citation>
    <scope>NUCLEOTIDE SEQUENCE [LARGE SCALE GENOMIC DNA]</scope>
    <source>
        <strain evidence="2 3">JCM 15900</strain>
    </source>
</reference>
<evidence type="ECO:0000313" key="2">
    <source>
        <dbReference type="EMBL" id="GAA2092578.1"/>
    </source>
</evidence>
<protein>
    <recommendedName>
        <fullName evidence="4">C2H2-type domain-containing protein</fullName>
    </recommendedName>
</protein>
<feature type="compositionally biased region" description="Polar residues" evidence="1">
    <location>
        <begin position="43"/>
        <end position="52"/>
    </location>
</feature>
<keyword evidence="3" id="KW-1185">Reference proteome</keyword>
<evidence type="ECO:0008006" key="4">
    <source>
        <dbReference type="Google" id="ProtNLM"/>
    </source>
</evidence>